<sequence length="905" mass="104212">MKSDEVDQISAPPHPSRTATKSPKMLRVPRRNPEISDFFRASRSNGVKNGVRFLVSRELQDQVVEVRRYNDRIMMLRMVIGEEAIAVVSAYAPHVGLGKNEKRQFWDCMDEMMRNIPRHEKVYIGGDFNGHIGKEEDGFPMTHGGFGFGSRNDSGVTFLEFAVAHDLGIINSFFKKRESQLITFSSGGRDTQIDYILMRRADRGMWGDCKVFPGETVASQHKLLITDIVIKKRLVDRKKDNPKIKWGGLKGDKITLFKNRVLEGRHTNLCEDANEVWDKMAENVIRAAKETLGMTKGSRSEQRESWWWKDEVQMKVTVKQERFREFLRCTGSEEKERLKTRYKEAKREAKKAVSEAKTEAYREMYKRLETKEGEHHMFRIAKARERKRQDLGNCNKEDGRNHTDIDINTQRNKCYCRRITKEEVQRALTRMGRRKAVGPDDIPIEVWKCLGDDGVGWLTMLFNIMLKTGKMPNQVIESILRRETQVTVNQFGFMPGRSTTEAIHIMRRLMEKYREKKRDLHMIFIDLEKAYDSVPRQVIWDSLERRGIPQRYIEAIKVTYANAKTSVSAPVGDTDFFPVEVGLHQGSTLSPFLFAVILYELSRSIQEHIPCCMLFTDDIVLVAEKKDLNVRLEEWRAALEQKGLRISRTKTEYLYCNFSGTTDDVEDDQVIIEGQEVPQTTKFKYLGSFLHDDGDIDSDVAHRVQAGWKKWRAATSIICNKRFPEKLKAEMRMLRWMYGHTRLDRIKNEVFRERLAVANISDKVREGRLRWFGHVRRRNQSAPVRSIEILMVEGKRGRGRPRLTWDEQICHTPSRRDGSCSPPGRSPLGLMKSVGPVNCIEPEEFPGPTPPLGPTECNWAAIVLLGQVVLNRSCAKITVPVTIPAQMLQDLPGHGGATPLRGHDL</sequence>
<dbReference type="InterPro" id="IPR036691">
    <property type="entry name" value="Endo/exonu/phosph_ase_sf"/>
</dbReference>
<accession>A0A5N6PHJ5</accession>
<keyword evidence="1" id="KW-0175">Coiled coil</keyword>
<dbReference type="Gene3D" id="3.60.10.10">
    <property type="entry name" value="Endonuclease/exonuclease/phosphatase"/>
    <property type="match status" value="1"/>
</dbReference>
<evidence type="ECO:0000256" key="2">
    <source>
        <dbReference type="SAM" id="MobiDB-lite"/>
    </source>
</evidence>
<feature type="region of interest" description="Disordered" evidence="2">
    <location>
        <begin position="1"/>
        <end position="25"/>
    </location>
</feature>
<feature type="domain" description="Reverse transcriptase" evidence="3">
    <location>
        <begin position="431"/>
        <end position="690"/>
    </location>
</feature>
<evidence type="ECO:0000313" key="4">
    <source>
        <dbReference type="EMBL" id="KAD6453463.1"/>
    </source>
</evidence>
<comment type="caution">
    <text evidence="4">The sequence shown here is derived from an EMBL/GenBank/DDBJ whole genome shotgun (WGS) entry which is preliminary data.</text>
</comment>
<dbReference type="AlphaFoldDB" id="A0A5N6PHJ5"/>
<dbReference type="Gene3D" id="3.30.70.270">
    <property type="match status" value="1"/>
</dbReference>
<gene>
    <name evidence="4" type="ORF">E3N88_08168</name>
</gene>
<reference evidence="4 5" key="1">
    <citation type="submission" date="2019-05" db="EMBL/GenBank/DDBJ databases">
        <title>Mikania micrantha, genome provides insights into the molecular mechanism of rapid growth.</title>
        <authorList>
            <person name="Liu B."/>
        </authorList>
    </citation>
    <scope>NUCLEOTIDE SEQUENCE [LARGE SCALE GENOMIC DNA]</scope>
    <source>
        <strain evidence="4">NLD-2019</strain>
        <tissue evidence="4">Leaf</tissue>
    </source>
</reference>
<keyword evidence="5" id="KW-1185">Reference proteome</keyword>
<dbReference type="SUPFAM" id="SSF56219">
    <property type="entry name" value="DNase I-like"/>
    <property type="match status" value="1"/>
</dbReference>
<dbReference type="Pfam" id="PF00078">
    <property type="entry name" value="RVT_1"/>
    <property type="match status" value="1"/>
</dbReference>
<dbReference type="SUPFAM" id="SSF56672">
    <property type="entry name" value="DNA/RNA polymerases"/>
    <property type="match status" value="1"/>
</dbReference>
<evidence type="ECO:0000256" key="1">
    <source>
        <dbReference type="SAM" id="Coils"/>
    </source>
</evidence>
<dbReference type="InterPro" id="IPR043502">
    <property type="entry name" value="DNA/RNA_pol_sf"/>
</dbReference>
<dbReference type="InterPro" id="IPR000477">
    <property type="entry name" value="RT_dom"/>
</dbReference>
<evidence type="ECO:0000313" key="5">
    <source>
        <dbReference type="Proteomes" id="UP000326396"/>
    </source>
</evidence>
<feature type="coiled-coil region" evidence="1">
    <location>
        <begin position="332"/>
        <end position="359"/>
    </location>
</feature>
<protein>
    <recommendedName>
        <fullName evidence="3">Reverse transcriptase domain-containing protein</fullName>
    </recommendedName>
</protein>
<dbReference type="EMBL" id="SZYD01000004">
    <property type="protein sequence ID" value="KAD6453463.1"/>
    <property type="molecule type" value="Genomic_DNA"/>
</dbReference>
<dbReference type="PROSITE" id="PS50878">
    <property type="entry name" value="RT_POL"/>
    <property type="match status" value="1"/>
</dbReference>
<dbReference type="OrthoDB" id="1726353at2759"/>
<dbReference type="PANTHER" id="PTHR19446">
    <property type="entry name" value="REVERSE TRANSCRIPTASES"/>
    <property type="match status" value="1"/>
</dbReference>
<name>A0A5N6PHJ5_9ASTR</name>
<organism evidence="4 5">
    <name type="scientific">Mikania micrantha</name>
    <name type="common">bitter vine</name>
    <dbReference type="NCBI Taxonomy" id="192012"/>
    <lineage>
        <taxon>Eukaryota</taxon>
        <taxon>Viridiplantae</taxon>
        <taxon>Streptophyta</taxon>
        <taxon>Embryophyta</taxon>
        <taxon>Tracheophyta</taxon>
        <taxon>Spermatophyta</taxon>
        <taxon>Magnoliopsida</taxon>
        <taxon>eudicotyledons</taxon>
        <taxon>Gunneridae</taxon>
        <taxon>Pentapetalae</taxon>
        <taxon>asterids</taxon>
        <taxon>campanulids</taxon>
        <taxon>Asterales</taxon>
        <taxon>Asteraceae</taxon>
        <taxon>Asteroideae</taxon>
        <taxon>Heliantheae alliance</taxon>
        <taxon>Eupatorieae</taxon>
        <taxon>Mikania</taxon>
    </lineage>
</organism>
<proteinExistence type="predicted"/>
<dbReference type="InterPro" id="IPR043128">
    <property type="entry name" value="Rev_trsase/Diguanyl_cyclase"/>
</dbReference>
<dbReference type="CDD" id="cd01650">
    <property type="entry name" value="RT_nLTR_like"/>
    <property type="match status" value="1"/>
</dbReference>
<dbReference type="Proteomes" id="UP000326396">
    <property type="component" value="Linkage Group LG12"/>
</dbReference>
<evidence type="ECO:0000259" key="3">
    <source>
        <dbReference type="PROSITE" id="PS50878"/>
    </source>
</evidence>